<dbReference type="InterPro" id="IPR020472">
    <property type="entry name" value="WD40_PAC1"/>
</dbReference>
<name>A0ABY7GAF6_MYAAR</name>
<feature type="repeat" description="WD" evidence="3">
    <location>
        <begin position="227"/>
        <end position="271"/>
    </location>
</feature>
<reference evidence="4" key="1">
    <citation type="submission" date="2022-11" db="EMBL/GenBank/DDBJ databases">
        <title>Centuries of genome instability and evolution in soft-shell clam transmissible cancer (bioRxiv).</title>
        <authorList>
            <person name="Hart S.F.M."/>
            <person name="Yonemitsu M.A."/>
            <person name="Giersch R.M."/>
            <person name="Beal B.F."/>
            <person name="Arriagada G."/>
            <person name="Davis B.W."/>
            <person name="Ostrander E.A."/>
            <person name="Goff S.P."/>
            <person name="Metzger M.J."/>
        </authorList>
    </citation>
    <scope>NUCLEOTIDE SEQUENCE</scope>
    <source>
        <strain evidence="4">MELC-2E11</strain>
        <tissue evidence="4">Siphon/mantle</tissue>
    </source>
</reference>
<dbReference type="InterPro" id="IPR036322">
    <property type="entry name" value="WD40_repeat_dom_sf"/>
</dbReference>
<protein>
    <submittedName>
        <fullName evidence="4">WDR31-like protein</fullName>
    </submittedName>
</protein>
<keyword evidence="2" id="KW-0677">Repeat</keyword>
<dbReference type="InterPro" id="IPR040066">
    <property type="entry name" value="WDR31"/>
</dbReference>
<dbReference type="PROSITE" id="PS50082">
    <property type="entry name" value="WD_REPEATS_2"/>
    <property type="match status" value="3"/>
</dbReference>
<evidence type="ECO:0000313" key="4">
    <source>
        <dbReference type="EMBL" id="WAR31400.1"/>
    </source>
</evidence>
<dbReference type="InterPro" id="IPR019775">
    <property type="entry name" value="WD40_repeat_CS"/>
</dbReference>
<dbReference type="InterPro" id="IPR015943">
    <property type="entry name" value="WD40/YVTN_repeat-like_dom_sf"/>
</dbReference>
<dbReference type="PANTHER" id="PTHR19869">
    <property type="entry name" value="SPERMATID WD-REPEAT PROTEIN"/>
    <property type="match status" value="1"/>
</dbReference>
<proteinExistence type="predicted"/>
<evidence type="ECO:0000256" key="1">
    <source>
        <dbReference type="ARBA" id="ARBA00022574"/>
    </source>
</evidence>
<evidence type="ECO:0000313" key="5">
    <source>
        <dbReference type="Proteomes" id="UP001164746"/>
    </source>
</evidence>
<evidence type="ECO:0000256" key="3">
    <source>
        <dbReference type="PROSITE-ProRule" id="PRU00221"/>
    </source>
</evidence>
<keyword evidence="5" id="KW-1185">Reference proteome</keyword>
<dbReference type="PRINTS" id="PR00320">
    <property type="entry name" value="GPROTEINBRPT"/>
</dbReference>
<evidence type="ECO:0000256" key="2">
    <source>
        <dbReference type="ARBA" id="ARBA00022737"/>
    </source>
</evidence>
<accession>A0ABY7GAF6</accession>
<dbReference type="SMART" id="SM00320">
    <property type="entry name" value="WD40"/>
    <property type="match status" value="5"/>
</dbReference>
<dbReference type="EMBL" id="CP111028">
    <property type="protein sequence ID" value="WAR31400.1"/>
    <property type="molecule type" value="Genomic_DNA"/>
</dbReference>
<dbReference type="Pfam" id="PF00400">
    <property type="entry name" value="WD40"/>
    <property type="match status" value="4"/>
</dbReference>
<feature type="repeat" description="WD" evidence="3">
    <location>
        <begin position="72"/>
        <end position="103"/>
    </location>
</feature>
<feature type="non-terminal residue" evidence="4">
    <location>
        <position position="313"/>
    </location>
</feature>
<dbReference type="InterPro" id="IPR001680">
    <property type="entry name" value="WD40_rpt"/>
</dbReference>
<dbReference type="Gene3D" id="2.130.10.10">
    <property type="entry name" value="YVTN repeat-like/Quinoprotein amine dehydrogenase"/>
    <property type="match status" value="3"/>
</dbReference>
<keyword evidence="1 3" id="KW-0853">WD repeat</keyword>
<dbReference type="SUPFAM" id="SSF50978">
    <property type="entry name" value="WD40 repeat-like"/>
    <property type="match status" value="1"/>
</dbReference>
<gene>
    <name evidence="4" type="ORF">MAR_033942</name>
</gene>
<dbReference type="PANTHER" id="PTHR19869:SF1">
    <property type="entry name" value="WD REPEAT-CONTAINING PROTEIN 31"/>
    <property type="match status" value="1"/>
</dbReference>
<dbReference type="PROSITE" id="PS50294">
    <property type="entry name" value="WD_REPEATS_REGION"/>
    <property type="match status" value="1"/>
</dbReference>
<dbReference type="Proteomes" id="UP001164746">
    <property type="component" value="Chromosome 17"/>
</dbReference>
<dbReference type="PROSITE" id="PS00678">
    <property type="entry name" value="WD_REPEATS_1"/>
    <property type="match status" value="1"/>
</dbReference>
<organism evidence="4 5">
    <name type="scientific">Mya arenaria</name>
    <name type="common">Soft-shell clam</name>
    <dbReference type="NCBI Taxonomy" id="6604"/>
    <lineage>
        <taxon>Eukaryota</taxon>
        <taxon>Metazoa</taxon>
        <taxon>Spiralia</taxon>
        <taxon>Lophotrochozoa</taxon>
        <taxon>Mollusca</taxon>
        <taxon>Bivalvia</taxon>
        <taxon>Autobranchia</taxon>
        <taxon>Heteroconchia</taxon>
        <taxon>Euheterodonta</taxon>
        <taxon>Imparidentia</taxon>
        <taxon>Neoheterodontei</taxon>
        <taxon>Myida</taxon>
        <taxon>Myoidea</taxon>
        <taxon>Myidae</taxon>
        <taxon>Mya</taxon>
    </lineage>
</organism>
<feature type="repeat" description="WD" evidence="3">
    <location>
        <begin position="109"/>
        <end position="137"/>
    </location>
</feature>
<sequence length="313" mass="34971">MGKLFSKNKGPKHQHGKYDAGVPAEIHAGNGPVHSDSVVSLAKIQPGLCVSGSKDKTIVLYDYHNHRLEDRWTGHDREITKVCYGIHCRGVFSASRDKTVKLWHRGHASPIRDLLCSGSRDNTLKLWDVETGQFLRENKTSRNLVTDVKFVADSHLLVQTGEDKEVRLFDTRTMSITHNFPRKQYIQMCCDVSPDGNYCLTCSNGFGGNGCEATLWDLRSLQIIQEYHGHSEALESCIFLPSPGDRPLLATSSRDCSVRVWDQNSRACIAQCTISCSGPLTSLIAYEDNRSKRSKLNIWSGYIPFGVLGDCNH</sequence>